<gene>
    <name evidence="2" type="ORF">FHS90_002599</name>
</gene>
<proteinExistence type="predicted"/>
<protein>
    <recommendedName>
        <fullName evidence="4">DUF4251 domain-containing protein</fullName>
    </recommendedName>
</protein>
<reference evidence="2 3" key="1">
    <citation type="submission" date="2020-08" db="EMBL/GenBank/DDBJ databases">
        <title>Genomic Encyclopedia of Type Strains, Phase IV (KMG-IV): sequencing the most valuable type-strain genomes for metagenomic binning, comparative biology and taxonomic classification.</title>
        <authorList>
            <person name="Goeker M."/>
        </authorList>
    </citation>
    <scope>NUCLEOTIDE SEQUENCE [LARGE SCALE GENOMIC DNA]</scope>
    <source>
        <strain evidence="2 3">DSM 29854</strain>
    </source>
</reference>
<feature type="signal peptide" evidence="1">
    <location>
        <begin position="1"/>
        <end position="21"/>
    </location>
</feature>
<sequence length="140" mass="15602">MRLIYLMLFMAWLFSMTPGIAQNVPRQYVNDMAKVHATHSSRQFHMNTTVGVGINLPAILQKMAYNPESAYIITFKDSTQKQVLAKINFEDKKVFLMPAVSKAKKDTLQKPLRIYPNQTLSILAVDPAGVASSVGIANDS</sequence>
<accession>A0A839GH32</accession>
<keyword evidence="3" id="KW-1185">Reference proteome</keyword>
<evidence type="ECO:0000313" key="2">
    <source>
        <dbReference type="EMBL" id="MBA9077880.1"/>
    </source>
</evidence>
<comment type="caution">
    <text evidence="2">The sequence shown here is derived from an EMBL/GenBank/DDBJ whole genome shotgun (WGS) entry which is preliminary data.</text>
</comment>
<keyword evidence="1" id="KW-0732">Signal</keyword>
<evidence type="ECO:0000313" key="3">
    <source>
        <dbReference type="Proteomes" id="UP000563094"/>
    </source>
</evidence>
<dbReference type="RefSeq" id="WP_182513276.1">
    <property type="nucleotide sequence ID" value="NZ_JACJIQ010000009.1"/>
</dbReference>
<name>A0A839GH32_9BACT</name>
<dbReference type="AlphaFoldDB" id="A0A839GH32"/>
<dbReference type="EMBL" id="JACJIQ010000009">
    <property type="protein sequence ID" value="MBA9077880.1"/>
    <property type="molecule type" value="Genomic_DNA"/>
</dbReference>
<feature type="chain" id="PRO_5032628269" description="DUF4251 domain-containing protein" evidence="1">
    <location>
        <begin position="22"/>
        <end position="140"/>
    </location>
</feature>
<organism evidence="2 3">
    <name type="scientific">Rufibacter quisquiliarum</name>
    <dbReference type="NCBI Taxonomy" id="1549639"/>
    <lineage>
        <taxon>Bacteria</taxon>
        <taxon>Pseudomonadati</taxon>
        <taxon>Bacteroidota</taxon>
        <taxon>Cytophagia</taxon>
        <taxon>Cytophagales</taxon>
        <taxon>Hymenobacteraceae</taxon>
        <taxon>Rufibacter</taxon>
    </lineage>
</organism>
<dbReference type="Proteomes" id="UP000563094">
    <property type="component" value="Unassembled WGS sequence"/>
</dbReference>
<evidence type="ECO:0008006" key="4">
    <source>
        <dbReference type="Google" id="ProtNLM"/>
    </source>
</evidence>
<evidence type="ECO:0000256" key="1">
    <source>
        <dbReference type="SAM" id="SignalP"/>
    </source>
</evidence>